<dbReference type="Proteomes" id="UP001165960">
    <property type="component" value="Unassembled WGS sequence"/>
</dbReference>
<keyword evidence="2" id="KW-1185">Reference proteome</keyword>
<evidence type="ECO:0000313" key="1">
    <source>
        <dbReference type="EMBL" id="KAJ9063457.1"/>
    </source>
</evidence>
<accession>A0ACC2SM49</accession>
<dbReference type="EMBL" id="QTSX02004971">
    <property type="protein sequence ID" value="KAJ9063457.1"/>
    <property type="molecule type" value="Genomic_DNA"/>
</dbReference>
<evidence type="ECO:0000313" key="2">
    <source>
        <dbReference type="Proteomes" id="UP001165960"/>
    </source>
</evidence>
<gene>
    <name evidence="1" type="ORF">DSO57_1000047</name>
</gene>
<reference evidence="1" key="1">
    <citation type="submission" date="2022-04" db="EMBL/GenBank/DDBJ databases">
        <title>Genome of the entomopathogenic fungus Entomophthora muscae.</title>
        <authorList>
            <person name="Elya C."/>
            <person name="Lovett B.R."/>
            <person name="Lee E."/>
            <person name="Macias A.M."/>
            <person name="Hajek A.E."/>
            <person name="De Bivort B.L."/>
            <person name="Kasson M.T."/>
            <person name="De Fine Licht H.H."/>
            <person name="Stajich J.E."/>
        </authorList>
    </citation>
    <scope>NUCLEOTIDE SEQUENCE</scope>
    <source>
        <strain evidence="1">Berkeley</strain>
    </source>
</reference>
<protein>
    <submittedName>
        <fullName evidence="1">Uncharacterized protein</fullName>
    </submittedName>
</protein>
<name>A0ACC2SM49_9FUNG</name>
<proteinExistence type="predicted"/>
<sequence length="249" mass="28167">MSSAQNFVDYIFCPTKLSQEVDAIPTLEGKKAFAKKWIGSFLNSMVMGIPKTTGRMEFCPTSGLPNSISYYKLTIRQQLLCKFVILLMDRACFNIQEFEAAVPEMYQYMALSIAISLANSKTAASYSGLQDLSSEAAAKPLPQSKHDDLFFNSKSIHERPEMLFRFWAMRTFCKLAKTEPPLGDVNMHFKRAADVFLASGHPTEGLSAEDYCGVISYLALYTFYLNQFIPTVKMINLCFEKKNELKSKR</sequence>
<organism evidence="1 2">
    <name type="scientific">Entomophthora muscae</name>
    <dbReference type="NCBI Taxonomy" id="34485"/>
    <lineage>
        <taxon>Eukaryota</taxon>
        <taxon>Fungi</taxon>
        <taxon>Fungi incertae sedis</taxon>
        <taxon>Zoopagomycota</taxon>
        <taxon>Entomophthoromycotina</taxon>
        <taxon>Entomophthoromycetes</taxon>
        <taxon>Entomophthorales</taxon>
        <taxon>Entomophthoraceae</taxon>
        <taxon>Entomophthora</taxon>
    </lineage>
</organism>
<comment type="caution">
    <text evidence="1">The sequence shown here is derived from an EMBL/GenBank/DDBJ whole genome shotgun (WGS) entry which is preliminary data.</text>
</comment>